<protein>
    <submittedName>
        <fullName evidence="2">DUF3833 domain-containing protein</fullName>
    </submittedName>
</protein>
<evidence type="ECO:0000313" key="3">
    <source>
        <dbReference type="Proteomes" id="UP000680158"/>
    </source>
</evidence>
<evidence type="ECO:0000313" key="2">
    <source>
        <dbReference type="EMBL" id="MBR7745281.1"/>
    </source>
</evidence>
<comment type="caution">
    <text evidence="2">The sequence shown here is derived from an EMBL/GenBank/DDBJ whole genome shotgun (WGS) entry which is preliminary data.</text>
</comment>
<evidence type="ECO:0000256" key="1">
    <source>
        <dbReference type="SAM" id="SignalP"/>
    </source>
</evidence>
<dbReference type="AlphaFoldDB" id="A0A941I2F1"/>
<organism evidence="2 3">
    <name type="scientific">Undibacterium baiyunense</name>
    <dbReference type="NCBI Taxonomy" id="2828731"/>
    <lineage>
        <taxon>Bacteria</taxon>
        <taxon>Pseudomonadati</taxon>
        <taxon>Pseudomonadota</taxon>
        <taxon>Betaproteobacteria</taxon>
        <taxon>Burkholderiales</taxon>
        <taxon>Oxalobacteraceae</taxon>
        <taxon>Undibacterium</taxon>
    </lineage>
</organism>
<reference evidence="2 3" key="1">
    <citation type="submission" date="2021-04" db="EMBL/GenBank/DDBJ databases">
        <title>novel species isolated from subtropical streams in China.</title>
        <authorList>
            <person name="Lu H."/>
        </authorList>
    </citation>
    <scope>NUCLEOTIDE SEQUENCE [LARGE SCALE GENOMIC DNA]</scope>
    <source>
        <strain evidence="2 3">BYS107W</strain>
    </source>
</reference>
<feature type="chain" id="PRO_5037990648" evidence="1">
    <location>
        <begin position="23"/>
        <end position="179"/>
    </location>
</feature>
<sequence>MIKKILFALGAVSFTFFLSACAITDVNHYKDVKPQLDLEKFFLGTTDAWGMFQQRNGAVVKRFHVVIDTKKIGDELVLDERFVYDDGSKQQRIWRLRKNADGRWVGKADDVKGDAQGELAGNAFKWQYTLLLPVDGSVYEMAMDDWMYLIDENTMVNRAKMSKFGFEVGEVTLFFRRRG</sequence>
<proteinExistence type="predicted"/>
<dbReference type="Pfam" id="PF12915">
    <property type="entry name" value="DUF3833"/>
    <property type="match status" value="1"/>
</dbReference>
<name>A0A941I2F1_9BURK</name>
<accession>A0A941I2F1</accession>
<feature type="signal peptide" evidence="1">
    <location>
        <begin position="1"/>
        <end position="22"/>
    </location>
</feature>
<dbReference type="InterPro" id="IPR024409">
    <property type="entry name" value="DUF3833"/>
</dbReference>
<dbReference type="RefSeq" id="WP_212682728.1">
    <property type="nucleotide sequence ID" value="NZ_JAGSPM010000001.1"/>
</dbReference>
<keyword evidence="3" id="KW-1185">Reference proteome</keyword>
<keyword evidence="1" id="KW-0732">Signal</keyword>
<gene>
    <name evidence="2" type="ORF">KDM92_01695</name>
</gene>
<dbReference type="EMBL" id="JAGSPM010000001">
    <property type="protein sequence ID" value="MBR7745281.1"/>
    <property type="molecule type" value="Genomic_DNA"/>
</dbReference>
<dbReference type="PROSITE" id="PS51257">
    <property type="entry name" value="PROKAR_LIPOPROTEIN"/>
    <property type="match status" value="1"/>
</dbReference>
<dbReference type="Proteomes" id="UP000680158">
    <property type="component" value="Unassembled WGS sequence"/>
</dbReference>